<keyword evidence="5" id="KW-1185">Reference proteome</keyword>
<proteinExistence type="predicted"/>
<dbReference type="InterPro" id="IPR011992">
    <property type="entry name" value="EF-hand-dom_pair"/>
</dbReference>
<dbReference type="PANTHER" id="PTHR23048:SF0">
    <property type="entry name" value="CALMODULIN LIKE 3"/>
    <property type="match status" value="1"/>
</dbReference>
<dbReference type="AlphaFoldDB" id="A0AAD5Q6K8"/>
<evidence type="ECO:0000259" key="3">
    <source>
        <dbReference type="PROSITE" id="PS50222"/>
    </source>
</evidence>
<name>A0AAD5Q6K8_PYTIN</name>
<dbReference type="Proteomes" id="UP001209570">
    <property type="component" value="Unassembled WGS sequence"/>
</dbReference>
<reference evidence="4" key="1">
    <citation type="submission" date="2021-12" db="EMBL/GenBank/DDBJ databases">
        <title>Prjna785345.</title>
        <authorList>
            <person name="Rujirawat T."/>
            <person name="Krajaejun T."/>
        </authorList>
    </citation>
    <scope>NUCLEOTIDE SEQUENCE</scope>
    <source>
        <strain evidence="4">Pi057C3</strain>
    </source>
</reference>
<dbReference type="Gene3D" id="1.10.238.10">
    <property type="entry name" value="EF-hand"/>
    <property type="match status" value="2"/>
</dbReference>
<protein>
    <recommendedName>
        <fullName evidence="1">Calmodulin</fullName>
    </recommendedName>
</protein>
<dbReference type="EMBL" id="JAKCXM010000159">
    <property type="protein sequence ID" value="KAJ0400240.1"/>
    <property type="molecule type" value="Genomic_DNA"/>
</dbReference>
<feature type="domain" description="EF-hand" evidence="3">
    <location>
        <begin position="137"/>
        <end position="172"/>
    </location>
</feature>
<accession>A0AAD5Q6K8</accession>
<dbReference type="CDD" id="cd22984">
    <property type="entry name" value="DD_CrRSP7-like"/>
    <property type="match status" value="1"/>
</dbReference>
<dbReference type="GO" id="GO:0016460">
    <property type="term" value="C:myosin II complex"/>
    <property type="evidence" value="ECO:0007669"/>
    <property type="project" value="TreeGrafter"/>
</dbReference>
<dbReference type="InterPro" id="IPR050230">
    <property type="entry name" value="CALM/Myosin/TropC-like"/>
</dbReference>
<evidence type="ECO:0000313" key="4">
    <source>
        <dbReference type="EMBL" id="KAJ0400240.1"/>
    </source>
</evidence>
<sequence>MASKYAKPLQIPSEFPDVLRSFTREVLRLQGKVESKEQIYEFGVRYFQELLVKRDGAGAKQVTTGGAGGSVPVYMSLTEEELRDAAFNGGASLLDFLPLAHQVALHLRANRPQRVTRVEAFAKRDLEIFVHGMLQDEMESLLREIFRRADAEEGGTLARVEFMDCLRDADLGLTRREVNLLMSEAPIDEHDPARVVYGDFVSVCFPLLRDVFVSGVIELPNDQDALTQYLQEVFASGDAEASGLLPVGELARLFRAADLGLTRLQIVILMAEAQEDKSGFVNYEKFAAHVAGMALVLSSFDSQQTFGAYLLKYRKSSEYYTLLDMNQHSFEQTLSRALEALDESHRGLLPRAEVVEAVQNAFPDISQRQMRCLMALAEPDDMGDIEYNLVVHSAFPALQKLQEYDMMIMES</sequence>
<evidence type="ECO:0000256" key="2">
    <source>
        <dbReference type="ARBA" id="ARBA00022737"/>
    </source>
</evidence>
<dbReference type="Gene3D" id="1.20.890.10">
    <property type="entry name" value="cAMP-dependent protein kinase regulatory subunit, dimerization-anchoring domain"/>
    <property type="match status" value="1"/>
</dbReference>
<dbReference type="InterPro" id="IPR002048">
    <property type="entry name" value="EF_hand_dom"/>
</dbReference>
<gene>
    <name evidence="4" type="ORF">P43SY_006204</name>
</gene>
<evidence type="ECO:0000313" key="5">
    <source>
        <dbReference type="Proteomes" id="UP001209570"/>
    </source>
</evidence>
<evidence type="ECO:0000256" key="1">
    <source>
        <dbReference type="ARBA" id="ARBA00020786"/>
    </source>
</evidence>
<dbReference type="SUPFAM" id="SSF47391">
    <property type="entry name" value="Dimerization-anchoring domain of cAMP-dependent PK regulatory subunit"/>
    <property type="match status" value="1"/>
</dbReference>
<dbReference type="PROSITE" id="PS50222">
    <property type="entry name" value="EF_HAND_2"/>
    <property type="match status" value="1"/>
</dbReference>
<organism evidence="4 5">
    <name type="scientific">Pythium insidiosum</name>
    <name type="common">Pythiosis disease agent</name>
    <dbReference type="NCBI Taxonomy" id="114742"/>
    <lineage>
        <taxon>Eukaryota</taxon>
        <taxon>Sar</taxon>
        <taxon>Stramenopiles</taxon>
        <taxon>Oomycota</taxon>
        <taxon>Peronosporomycetes</taxon>
        <taxon>Pythiales</taxon>
        <taxon>Pythiaceae</taxon>
        <taxon>Pythium</taxon>
    </lineage>
</organism>
<keyword evidence="2" id="KW-0677">Repeat</keyword>
<comment type="caution">
    <text evidence="4">The sequence shown here is derived from an EMBL/GenBank/DDBJ whole genome shotgun (WGS) entry which is preliminary data.</text>
</comment>
<dbReference type="SUPFAM" id="SSF47473">
    <property type="entry name" value="EF-hand"/>
    <property type="match status" value="1"/>
</dbReference>
<dbReference type="PANTHER" id="PTHR23048">
    <property type="entry name" value="MYOSIN LIGHT CHAIN 1, 3"/>
    <property type="match status" value="1"/>
</dbReference>
<dbReference type="GO" id="GO:0005509">
    <property type="term" value="F:calcium ion binding"/>
    <property type="evidence" value="ECO:0007669"/>
    <property type="project" value="InterPro"/>
</dbReference>